<dbReference type="AlphaFoldDB" id="A0A9K3JBJ3"/>
<sequence length="52" mass="6110">MFYWSSLKRARFTSFNISSAALLNHVTCKYSLIKYCDNCLFRPTLNTQIKLT</sequence>
<evidence type="ECO:0000313" key="1">
    <source>
        <dbReference type="EMBL" id="KAF5812501.1"/>
    </source>
</evidence>
<accession>A0A9K3JBJ3</accession>
<comment type="caution">
    <text evidence="1">The sequence shown here is derived from an EMBL/GenBank/DDBJ whole genome shotgun (WGS) entry which is preliminary data.</text>
</comment>
<dbReference type="Gramene" id="mRNA:HanXRQr2_Chr03g0087111">
    <property type="protein sequence ID" value="CDS:HanXRQr2_Chr03g0087111.1"/>
    <property type="gene ID" value="HanXRQr2_Chr03g0087111"/>
</dbReference>
<organism evidence="1 2">
    <name type="scientific">Helianthus annuus</name>
    <name type="common">Common sunflower</name>
    <dbReference type="NCBI Taxonomy" id="4232"/>
    <lineage>
        <taxon>Eukaryota</taxon>
        <taxon>Viridiplantae</taxon>
        <taxon>Streptophyta</taxon>
        <taxon>Embryophyta</taxon>
        <taxon>Tracheophyta</taxon>
        <taxon>Spermatophyta</taxon>
        <taxon>Magnoliopsida</taxon>
        <taxon>eudicotyledons</taxon>
        <taxon>Gunneridae</taxon>
        <taxon>Pentapetalae</taxon>
        <taxon>asterids</taxon>
        <taxon>campanulids</taxon>
        <taxon>Asterales</taxon>
        <taxon>Asteraceae</taxon>
        <taxon>Asteroideae</taxon>
        <taxon>Heliantheae alliance</taxon>
        <taxon>Heliantheae</taxon>
        <taxon>Helianthus</taxon>
    </lineage>
</organism>
<dbReference type="EMBL" id="MNCJ02000318">
    <property type="protein sequence ID" value="KAF5812501.1"/>
    <property type="molecule type" value="Genomic_DNA"/>
</dbReference>
<reference evidence="1" key="2">
    <citation type="submission" date="2020-06" db="EMBL/GenBank/DDBJ databases">
        <title>Helianthus annuus Genome sequencing and assembly Release 2.</title>
        <authorList>
            <person name="Gouzy J."/>
            <person name="Langlade N."/>
            <person name="Munos S."/>
        </authorList>
    </citation>
    <scope>NUCLEOTIDE SEQUENCE</scope>
    <source>
        <tissue evidence="1">Leaves</tissue>
    </source>
</reference>
<protein>
    <submittedName>
        <fullName evidence="1">Uncharacterized protein</fullName>
    </submittedName>
</protein>
<keyword evidence="2" id="KW-1185">Reference proteome</keyword>
<name>A0A9K3JBJ3_HELAN</name>
<gene>
    <name evidence="1" type="ORF">HanXRQr2_Chr03g0087111</name>
</gene>
<proteinExistence type="predicted"/>
<reference evidence="1" key="1">
    <citation type="journal article" date="2017" name="Nature">
        <title>The sunflower genome provides insights into oil metabolism, flowering and Asterid evolution.</title>
        <authorList>
            <person name="Badouin H."/>
            <person name="Gouzy J."/>
            <person name="Grassa C.J."/>
            <person name="Murat F."/>
            <person name="Staton S.E."/>
            <person name="Cottret L."/>
            <person name="Lelandais-Briere C."/>
            <person name="Owens G.L."/>
            <person name="Carrere S."/>
            <person name="Mayjonade B."/>
            <person name="Legrand L."/>
            <person name="Gill N."/>
            <person name="Kane N.C."/>
            <person name="Bowers J.E."/>
            <person name="Hubner S."/>
            <person name="Bellec A."/>
            <person name="Berard A."/>
            <person name="Berges H."/>
            <person name="Blanchet N."/>
            <person name="Boniface M.C."/>
            <person name="Brunel D."/>
            <person name="Catrice O."/>
            <person name="Chaidir N."/>
            <person name="Claudel C."/>
            <person name="Donnadieu C."/>
            <person name="Faraut T."/>
            <person name="Fievet G."/>
            <person name="Helmstetter N."/>
            <person name="King M."/>
            <person name="Knapp S.J."/>
            <person name="Lai Z."/>
            <person name="Le Paslier M.C."/>
            <person name="Lippi Y."/>
            <person name="Lorenzon L."/>
            <person name="Mandel J.R."/>
            <person name="Marage G."/>
            <person name="Marchand G."/>
            <person name="Marquand E."/>
            <person name="Bret-Mestries E."/>
            <person name="Morien E."/>
            <person name="Nambeesan S."/>
            <person name="Nguyen T."/>
            <person name="Pegot-Espagnet P."/>
            <person name="Pouilly N."/>
            <person name="Raftis F."/>
            <person name="Sallet E."/>
            <person name="Schiex T."/>
            <person name="Thomas J."/>
            <person name="Vandecasteele C."/>
            <person name="Vares D."/>
            <person name="Vear F."/>
            <person name="Vautrin S."/>
            <person name="Crespi M."/>
            <person name="Mangin B."/>
            <person name="Burke J.M."/>
            <person name="Salse J."/>
            <person name="Munos S."/>
            <person name="Vincourt P."/>
            <person name="Rieseberg L.H."/>
            <person name="Langlade N.B."/>
        </authorList>
    </citation>
    <scope>NUCLEOTIDE SEQUENCE</scope>
    <source>
        <tissue evidence="1">Leaves</tissue>
    </source>
</reference>
<dbReference type="Proteomes" id="UP000215914">
    <property type="component" value="Unassembled WGS sequence"/>
</dbReference>
<evidence type="ECO:0000313" key="2">
    <source>
        <dbReference type="Proteomes" id="UP000215914"/>
    </source>
</evidence>